<sequence length="1442" mass="156838">MGFPPSSQAIVDEAAVGDRLPNIDVLGSLVDPDVSAVHEDDESKGSATLAETVAASGGGVGKAGGGGGGGGDGGGEGVKLEDAHIADAIAAAVDPVFDHAFIGQCKSAYKSWTSAFNDSCDLPAESSGLLAGGMRPALAAARGSLAIVAYMNRDTGRREVSLVHWEFNPPDEALSGIALRVGAFSAAVYQVGVHYAPKDGGALRQQWKRFSECECTVVHPNVGWDEFHAKYRRCCKYDWRSYFNGQCSDAVEELEWARSRHDRRERGAPLALSQRHCSIRPDGSLFYGAPTAAEKDALAKNWVMTNHVQDIIDIGLENAMCFRHDAPRAIQKLVKTAHNEFHDGSASTFIELLDTTEDTVVAWRQHMMDNEMTKEGCPKTGKYIYESLCADFRCAFKGKMDKACLWPAFKSRMESHCDFLRRGITNEVVAKACNQLFTHIIIHLSGAIEIDTLHMILVEALDFAAPMESDGSKEPRWIFKTNQGIQKIRNIKAPMSSSKVLQGSTATTGPTEGEPDAAEGAKGSRQTLFLDDLARCITQPLTALQERSSGNGNVIQKACLALCFKTGPAFARGGQVNFNGQVFREWSPLRKEFRGEIIRAHRAFLATDSPPGGAEHATLILEALDAFAQQDLPHNDMAMGDENVPVALRPFVDDGKFIAGICRVCRGASAADLEEQPLYLSMCQAVCVAASQSKRAGPSADASGSSSTADSKIDNVTRMVQEVILDNFDDQRSHFGRALMSEIKMAGSEADAPAFSALRRRPLGECAVKLIQTVGGLDSRAVVQLEANAARVAARDLALDDDQWTIGPAQTVAEAAAQPVAQPDQKQYKQDDADKKTDVQVGRAVMALSKVRAKWAVGEFEAPHIASFMKHLERFVFDAGMLGRAAPPKKDHCEKDDTDDSEEKAMAVDVGLDIITADVNERAPELKTFDLSSKGYDSFKSSFGFCPAWMVKFPPTSADGKAKKKIPSMECAASKLMMPYTHGLNGKPISIKAPVTMHELAPNPDFSVKGADDGKDIIPARGAAFGQIKVDPVEAKGTSEAKPRKGPPQDWARGLAMLCSIALVARGFLLVLALRFLRTVLLPLLLSLTSLTMATVMKRPFDDQLRSATAAIALCGHGAGPAAAPRKGADCAGRKISWISRASQGKGMFAPVADPLLRYPARLKPALDFEIGAFAGDIYLVARDRFQVFLRDVWTMVETSAIAVLIPDDSKCALFMLHLEGTRRIQEVFGAHGLDVSSYQIRKFGKLHGILVGHDVLFEAWFDVSAKLRTRAENVRKLGLSFIQSIQGHNAHALPVISHVGQFYPPSPALLRCERVMDLVLKRERARLDKNWADADAIRDQLKRQGVQMNDREDLWQCGPMVGLYDPSYNVKDTAIRTILQVREDARQAKDYAISDTIRGMLAEAGIEIKDREGYWYSTRDDRQGSITETINGGPMTAPPGR</sequence>
<comment type="caution">
    <text evidence="3">The sequence shown here is derived from an EMBL/GenBank/DDBJ whole genome shotgun (WGS) entry which is preliminary data.</text>
</comment>
<proteinExistence type="predicted"/>
<protein>
    <submittedName>
        <fullName evidence="3">Uncharacterized protein</fullName>
    </submittedName>
</protein>
<keyword evidence="2" id="KW-1133">Transmembrane helix</keyword>
<reference evidence="3" key="1">
    <citation type="submission" date="2023-10" db="EMBL/GenBank/DDBJ databases">
        <authorList>
            <person name="Chen Y."/>
            <person name="Shah S."/>
            <person name="Dougan E. K."/>
            <person name="Thang M."/>
            <person name="Chan C."/>
        </authorList>
    </citation>
    <scope>NUCLEOTIDE SEQUENCE [LARGE SCALE GENOMIC DNA]</scope>
</reference>
<feature type="region of interest" description="Disordered" evidence="1">
    <location>
        <begin position="495"/>
        <end position="522"/>
    </location>
</feature>
<keyword evidence="2" id="KW-0812">Transmembrane</keyword>
<organism evidence="3 4">
    <name type="scientific">Prorocentrum cordatum</name>
    <dbReference type="NCBI Taxonomy" id="2364126"/>
    <lineage>
        <taxon>Eukaryota</taxon>
        <taxon>Sar</taxon>
        <taxon>Alveolata</taxon>
        <taxon>Dinophyceae</taxon>
        <taxon>Prorocentrales</taxon>
        <taxon>Prorocentraceae</taxon>
        <taxon>Prorocentrum</taxon>
    </lineage>
</organism>
<accession>A0ABN9Q5T5</accession>
<feature type="compositionally biased region" description="Polar residues" evidence="1">
    <location>
        <begin position="495"/>
        <end position="510"/>
    </location>
</feature>
<dbReference type="InterPro" id="IPR009080">
    <property type="entry name" value="tRNAsynth_Ia_anticodon-bd"/>
</dbReference>
<dbReference type="Gene3D" id="1.20.120.1910">
    <property type="entry name" value="Cysteine-tRNA ligase, C-terminal anti-codon recognition domain"/>
    <property type="match status" value="2"/>
</dbReference>
<evidence type="ECO:0000256" key="2">
    <source>
        <dbReference type="SAM" id="Phobius"/>
    </source>
</evidence>
<gene>
    <name evidence="3" type="ORF">PCOR1329_LOCUS8863</name>
</gene>
<keyword evidence="4" id="KW-1185">Reference proteome</keyword>
<evidence type="ECO:0000313" key="4">
    <source>
        <dbReference type="Proteomes" id="UP001189429"/>
    </source>
</evidence>
<dbReference type="EMBL" id="CAUYUJ010002447">
    <property type="protein sequence ID" value="CAK0800819.1"/>
    <property type="molecule type" value="Genomic_DNA"/>
</dbReference>
<dbReference type="Proteomes" id="UP001189429">
    <property type="component" value="Unassembled WGS sequence"/>
</dbReference>
<dbReference type="SUPFAM" id="SSF47323">
    <property type="entry name" value="Anticodon-binding domain of a subclass of class I aminoacyl-tRNA synthetases"/>
    <property type="match status" value="2"/>
</dbReference>
<evidence type="ECO:0000313" key="3">
    <source>
        <dbReference type="EMBL" id="CAK0800819.1"/>
    </source>
</evidence>
<name>A0ABN9Q5T5_9DINO</name>
<feature type="transmembrane region" description="Helical" evidence="2">
    <location>
        <begin position="1080"/>
        <end position="1097"/>
    </location>
</feature>
<evidence type="ECO:0000256" key="1">
    <source>
        <dbReference type="SAM" id="MobiDB-lite"/>
    </source>
</evidence>
<feature type="transmembrane region" description="Helical" evidence="2">
    <location>
        <begin position="1051"/>
        <end position="1073"/>
    </location>
</feature>
<keyword evidence="2" id="KW-0472">Membrane</keyword>